<reference evidence="1 2" key="1">
    <citation type="submission" date="2024-09" db="EMBL/GenBank/DDBJ databases">
        <authorList>
            <person name="Sun Q."/>
            <person name="Mori K."/>
        </authorList>
    </citation>
    <scope>NUCLEOTIDE SEQUENCE [LARGE SCALE GENOMIC DNA]</scope>
    <source>
        <strain evidence="1 2">TBRC 1432</strain>
    </source>
</reference>
<evidence type="ECO:0008006" key="3">
    <source>
        <dbReference type="Google" id="ProtNLM"/>
    </source>
</evidence>
<evidence type="ECO:0000313" key="2">
    <source>
        <dbReference type="Proteomes" id="UP001589810"/>
    </source>
</evidence>
<sequence length="79" mass="8687">MRVNRTEGTTMECVNCTRGLDHCHGTLIVHTTEFVECTELLCESHEETRHLAIVDCSAVDGGCDCVSVPADEIRHDNVA</sequence>
<comment type="caution">
    <text evidence="1">The sequence shown here is derived from an EMBL/GenBank/DDBJ whole genome shotgun (WGS) entry which is preliminary data.</text>
</comment>
<evidence type="ECO:0000313" key="1">
    <source>
        <dbReference type="EMBL" id="MFC0543659.1"/>
    </source>
</evidence>
<dbReference type="Proteomes" id="UP001589810">
    <property type="component" value="Unassembled WGS sequence"/>
</dbReference>
<dbReference type="EMBL" id="JBHLUD010000006">
    <property type="protein sequence ID" value="MFC0543659.1"/>
    <property type="molecule type" value="Genomic_DNA"/>
</dbReference>
<keyword evidence="2" id="KW-1185">Reference proteome</keyword>
<name>A0ABV6MU54_9PSEU</name>
<organism evidence="1 2">
    <name type="scientific">Kutzneria chonburiensis</name>
    <dbReference type="NCBI Taxonomy" id="1483604"/>
    <lineage>
        <taxon>Bacteria</taxon>
        <taxon>Bacillati</taxon>
        <taxon>Actinomycetota</taxon>
        <taxon>Actinomycetes</taxon>
        <taxon>Pseudonocardiales</taxon>
        <taxon>Pseudonocardiaceae</taxon>
        <taxon>Kutzneria</taxon>
    </lineage>
</organism>
<proteinExistence type="predicted"/>
<protein>
    <recommendedName>
        <fullName evidence="3">DUF1540 domain-containing protein</fullName>
    </recommendedName>
</protein>
<accession>A0ABV6MU54</accession>
<gene>
    <name evidence="1" type="ORF">ACFFH7_19305</name>
</gene>
<dbReference type="RefSeq" id="WP_337960556.1">
    <property type="nucleotide sequence ID" value="NZ_CP097263.1"/>
</dbReference>